<dbReference type="EMBL" id="AP024685">
    <property type="protein sequence ID" value="BCX30969.1"/>
    <property type="molecule type" value="Genomic_DNA"/>
</dbReference>
<organism evidence="1 2">
    <name type="scientific">Latilactobacillus curvatus</name>
    <name type="common">Lactobacillus curvatus</name>
    <dbReference type="NCBI Taxonomy" id="28038"/>
    <lineage>
        <taxon>Bacteria</taxon>
        <taxon>Bacillati</taxon>
        <taxon>Bacillota</taxon>
        <taxon>Bacilli</taxon>
        <taxon>Lactobacillales</taxon>
        <taxon>Lactobacillaceae</taxon>
        <taxon>Latilactobacillus</taxon>
    </lineage>
</organism>
<accession>A0ABM7QVD7</accession>
<reference evidence="1 2" key="1">
    <citation type="submission" date="2021-05" db="EMBL/GenBank/DDBJ databases">
        <title>Complete Genome Sequence of Latilactobacillus sp. Strain WDN19, a High D-Aspartate-producing Lactic Acid Bacterium Isolated from a Japanese Pickle.</title>
        <authorList>
            <person name="Kajitani K."/>
            <person name="Takahashi S."/>
        </authorList>
    </citation>
    <scope>NUCLEOTIDE SEQUENCE [LARGE SCALE GENOMIC DNA]</scope>
    <source>
        <strain evidence="1 2">WDN19</strain>
    </source>
</reference>
<name>A0ABM7QVD7_LATCU</name>
<evidence type="ECO:0000313" key="1">
    <source>
        <dbReference type="EMBL" id="BCX30969.1"/>
    </source>
</evidence>
<gene>
    <name evidence="1" type="ORF">LTWDN19_15360</name>
</gene>
<protein>
    <submittedName>
        <fullName evidence="1">Uncharacterized protein</fullName>
    </submittedName>
</protein>
<evidence type="ECO:0000313" key="2">
    <source>
        <dbReference type="Proteomes" id="UP000825100"/>
    </source>
</evidence>
<sequence>MKKAFENNYITRQIFENGAIDEVDLFCNGMFFTKQGGTLFEIRRIRFIRTNYESHRTRWL</sequence>
<dbReference type="Proteomes" id="UP000825100">
    <property type="component" value="Chromosome"/>
</dbReference>
<keyword evidence="2" id="KW-1185">Reference proteome</keyword>
<proteinExistence type="predicted"/>